<comment type="caution">
    <text evidence="10">The sequence shown here is derived from an EMBL/GenBank/DDBJ whole genome shotgun (WGS) entry which is preliminary data.</text>
</comment>
<evidence type="ECO:0000256" key="6">
    <source>
        <dbReference type="ARBA" id="ARBA00022840"/>
    </source>
</evidence>
<comment type="similarity">
    <text evidence="8">Belongs to the helicase family. PriA subfamily.</text>
</comment>
<evidence type="ECO:0000256" key="7">
    <source>
        <dbReference type="ARBA" id="ARBA00023125"/>
    </source>
</evidence>
<dbReference type="EMBL" id="WBJY01000001">
    <property type="protein sequence ID" value="KAB1650096.1"/>
    <property type="molecule type" value="Genomic_DNA"/>
</dbReference>
<feature type="binding site" evidence="8">
    <location>
        <position position="425"/>
    </location>
    <ligand>
        <name>Zn(2+)</name>
        <dbReference type="ChEBI" id="CHEBI:29105"/>
        <label>1</label>
    </ligand>
</feature>
<keyword evidence="3 8" id="KW-0479">Metal-binding</keyword>
<dbReference type="GO" id="GO:0006302">
    <property type="term" value="P:double-strand break repair"/>
    <property type="evidence" value="ECO:0007669"/>
    <property type="project" value="InterPro"/>
</dbReference>
<dbReference type="Gene3D" id="3.40.1440.60">
    <property type="entry name" value="PriA, 3(prime) DNA-binding domain"/>
    <property type="match status" value="1"/>
</dbReference>
<reference evidence="10 11" key="1">
    <citation type="submission" date="2019-09" db="EMBL/GenBank/DDBJ databases">
        <title>Phylogeny of genus Pseudoclavibacter and closely related genus.</title>
        <authorList>
            <person name="Li Y."/>
        </authorList>
    </citation>
    <scope>NUCLEOTIDE SEQUENCE [LARGE SCALE GENOMIC DNA]</scope>
    <source>
        <strain evidence="10 11">EGI 60007</strain>
    </source>
</reference>
<feature type="domain" description="Primosomal protein N' 3' DNA-binding" evidence="9">
    <location>
        <begin position="10"/>
        <end position="108"/>
    </location>
</feature>
<dbReference type="InterPro" id="IPR027417">
    <property type="entry name" value="P-loop_NTPase"/>
</dbReference>
<evidence type="ECO:0000256" key="4">
    <source>
        <dbReference type="ARBA" id="ARBA00022741"/>
    </source>
</evidence>
<sequence>MTADVAVVVVASPLPQLDREFEYRIPEHLKGQVGPGMRVRVPVRSARRTLDGFVLRVTDRPQFEGTLSELDALLSPAPVLTPAVARLARAVADRQAGTTADVLRLAIPTRRARVESEWLAARGDGAFPAARQPSRGAAAVDDRASVEAAVGPEAAGALTGEPGARVAVRAPVGVGPDAVPNALGMLADIAAAHVRAGRGAIMIVPDFRDVELGRRALLSRLDAPLVRRADAAAKPTDRYRDYLACLDGPVAIIGTRSAVYAPVARLGVVLVWDDADESYVEPLTPYPHTREVALERQRQEGCTLVLASHAPSLEAQRLVELGWLTSASAVRRPPRVVPSDAVVGDERLAQHARIPSIAWRTATDALRDGPVLVQVARAGYVPRLACGACREAARCRTCGGPLRLAARSSVPRCTVCGAAEPTWHCGACGGATLRAMSVGVGRTAEELGRAFPGVPVIVADGETRRVEVGDSPALVVATRGAEPAARGGYRAVLLLDGERLLAREALDAGADTLRWWSNAAALARDGATVLLVGADEGPGRALRDWRQADAARDELAARRALAFPPAVRVGALRGTRAEVKAALDVLDGVEQLRVDGPAPDLDANGEPVADDAVVATLRFAYAAGGEVARRLKAELVRGATARRAARGGRSAPRASTLRVHLDEPGRF</sequence>
<dbReference type="InterPro" id="IPR042115">
    <property type="entry name" value="PriA_3primeBD_sf"/>
</dbReference>
<keyword evidence="1 8" id="KW-0639">Primosome</keyword>
<evidence type="ECO:0000256" key="3">
    <source>
        <dbReference type="ARBA" id="ARBA00022723"/>
    </source>
</evidence>
<dbReference type="GO" id="GO:0003677">
    <property type="term" value="F:DNA binding"/>
    <property type="evidence" value="ECO:0007669"/>
    <property type="project" value="UniProtKB-UniRule"/>
</dbReference>
<feature type="binding site" evidence="8">
    <location>
        <position position="413"/>
    </location>
    <ligand>
        <name>Zn(2+)</name>
        <dbReference type="ChEBI" id="CHEBI:29105"/>
        <label>2</label>
    </ligand>
</feature>
<dbReference type="InterPro" id="IPR005259">
    <property type="entry name" value="PriA"/>
</dbReference>
<evidence type="ECO:0000256" key="8">
    <source>
        <dbReference type="HAMAP-Rule" id="MF_00983"/>
    </source>
</evidence>
<evidence type="ECO:0000256" key="2">
    <source>
        <dbReference type="ARBA" id="ARBA00022705"/>
    </source>
</evidence>
<gene>
    <name evidence="8" type="primary">priA</name>
    <name evidence="10" type="ORF">F8O04_07800</name>
</gene>
<dbReference type="Gene3D" id="3.40.50.300">
    <property type="entry name" value="P-loop containing nucleotide triphosphate hydrolases"/>
    <property type="match status" value="1"/>
</dbReference>
<comment type="caution">
    <text evidence="8">As this protein does not have any detectable helicase domains, it probably does not have helicase activity.</text>
</comment>
<evidence type="ECO:0000259" key="9">
    <source>
        <dbReference type="Pfam" id="PF17764"/>
    </source>
</evidence>
<dbReference type="GO" id="GO:0006270">
    <property type="term" value="P:DNA replication initiation"/>
    <property type="evidence" value="ECO:0007669"/>
    <property type="project" value="TreeGrafter"/>
</dbReference>
<comment type="function">
    <text evidence="8">Initiates the restart of stalled replication forks, which reloads the replicative helicase on sites other than the origin of replication. Recognizes and binds to abandoned replication forks and remodels them to uncover a helicase loading site. Promotes assembly of the primosome at these replication forks.</text>
</comment>
<feature type="binding site" evidence="8">
    <location>
        <position position="389"/>
    </location>
    <ligand>
        <name>Zn(2+)</name>
        <dbReference type="ChEBI" id="CHEBI:29105"/>
        <label>1</label>
    </ligand>
</feature>
<evidence type="ECO:0000313" key="11">
    <source>
        <dbReference type="Proteomes" id="UP000431744"/>
    </source>
</evidence>
<evidence type="ECO:0000313" key="10">
    <source>
        <dbReference type="EMBL" id="KAB1650096.1"/>
    </source>
</evidence>
<dbReference type="GO" id="GO:0008270">
    <property type="term" value="F:zinc ion binding"/>
    <property type="evidence" value="ECO:0007669"/>
    <property type="project" value="UniProtKB-UniRule"/>
</dbReference>
<name>A0A6H9WMI6_9MICO</name>
<accession>A0A6H9WMI6</accession>
<dbReference type="HAMAP" id="MF_00983">
    <property type="entry name" value="PriA"/>
    <property type="match status" value="1"/>
</dbReference>
<dbReference type="GO" id="GO:0006310">
    <property type="term" value="P:DNA recombination"/>
    <property type="evidence" value="ECO:0007669"/>
    <property type="project" value="InterPro"/>
</dbReference>
<feature type="binding site" evidence="8">
    <location>
        <position position="416"/>
    </location>
    <ligand>
        <name>Zn(2+)</name>
        <dbReference type="ChEBI" id="CHEBI:29105"/>
        <label>2</label>
    </ligand>
</feature>
<dbReference type="RefSeq" id="WP_158028680.1">
    <property type="nucleotide sequence ID" value="NZ_BMHG01000001.1"/>
</dbReference>
<feature type="binding site" evidence="8">
    <location>
        <position position="428"/>
    </location>
    <ligand>
        <name>Zn(2+)</name>
        <dbReference type="ChEBI" id="CHEBI:29105"/>
        <label>1</label>
    </ligand>
</feature>
<keyword evidence="5 8" id="KW-0862">Zinc</keyword>
<dbReference type="GO" id="GO:0005524">
    <property type="term" value="F:ATP binding"/>
    <property type="evidence" value="ECO:0007669"/>
    <property type="project" value="UniProtKB-UniRule"/>
</dbReference>
<feature type="binding site" evidence="8">
    <location>
        <position position="395"/>
    </location>
    <ligand>
        <name>Zn(2+)</name>
        <dbReference type="ChEBI" id="CHEBI:29105"/>
        <label>2</label>
    </ligand>
</feature>
<keyword evidence="6 8" id="KW-0067">ATP-binding</keyword>
<dbReference type="InterPro" id="IPR041222">
    <property type="entry name" value="PriA_3primeBD"/>
</dbReference>
<dbReference type="GO" id="GO:0006269">
    <property type="term" value="P:DNA replication, synthesis of primer"/>
    <property type="evidence" value="ECO:0007669"/>
    <property type="project" value="UniProtKB-KW"/>
</dbReference>
<keyword evidence="7 8" id="KW-0238">DNA-binding</keyword>
<feature type="binding site" evidence="8">
    <location>
        <position position="398"/>
    </location>
    <ligand>
        <name>Zn(2+)</name>
        <dbReference type="ChEBI" id="CHEBI:29105"/>
        <label>2</label>
    </ligand>
</feature>
<dbReference type="OrthoDB" id="3177118at2"/>
<feature type="binding site" evidence="8">
    <location>
        <position position="386"/>
    </location>
    <ligand>
        <name>Zn(2+)</name>
        <dbReference type="ChEBI" id="CHEBI:29105"/>
        <label>1</label>
    </ligand>
</feature>
<dbReference type="Pfam" id="PF17764">
    <property type="entry name" value="PriA_3primeBD"/>
    <property type="match status" value="1"/>
</dbReference>
<keyword evidence="4 8" id="KW-0547">Nucleotide-binding</keyword>
<organism evidence="10 11">
    <name type="scientific">Pseudoclavibacter endophyticus</name>
    <dbReference type="NCBI Taxonomy" id="1778590"/>
    <lineage>
        <taxon>Bacteria</taxon>
        <taxon>Bacillati</taxon>
        <taxon>Actinomycetota</taxon>
        <taxon>Actinomycetes</taxon>
        <taxon>Micrococcales</taxon>
        <taxon>Microbacteriaceae</taxon>
        <taxon>Pseudoclavibacter</taxon>
    </lineage>
</organism>
<protein>
    <recommendedName>
        <fullName evidence="8">Probable replication restart protein PriA</fullName>
    </recommendedName>
    <alternativeName>
        <fullName evidence="8">Putative ATP-dependent DNA helicase PriA</fullName>
    </alternativeName>
</protein>
<dbReference type="GO" id="GO:0043138">
    <property type="term" value="F:3'-5' DNA helicase activity"/>
    <property type="evidence" value="ECO:0007669"/>
    <property type="project" value="TreeGrafter"/>
</dbReference>
<dbReference type="PANTHER" id="PTHR30580:SF0">
    <property type="entry name" value="PRIMOSOMAL PROTEIN N"/>
    <property type="match status" value="1"/>
</dbReference>
<keyword evidence="2 8" id="KW-0235">DNA replication</keyword>
<proteinExistence type="inferred from homology"/>
<comment type="subunit">
    <text evidence="8">Component of the replication restart primosome.</text>
</comment>
<dbReference type="AlphaFoldDB" id="A0A6H9WMI6"/>
<evidence type="ECO:0000256" key="5">
    <source>
        <dbReference type="ARBA" id="ARBA00022833"/>
    </source>
</evidence>
<dbReference type="PANTHER" id="PTHR30580">
    <property type="entry name" value="PRIMOSOMAL PROTEIN N"/>
    <property type="match status" value="1"/>
</dbReference>
<keyword evidence="11" id="KW-1185">Reference proteome</keyword>
<dbReference type="Proteomes" id="UP000431744">
    <property type="component" value="Unassembled WGS sequence"/>
</dbReference>
<comment type="cofactor">
    <cofactor evidence="8">
        <name>Zn(2+)</name>
        <dbReference type="ChEBI" id="CHEBI:29105"/>
    </cofactor>
    <text evidence="8">Binds 2 zinc ions per subunit.</text>
</comment>
<dbReference type="GO" id="GO:1990077">
    <property type="term" value="C:primosome complex"/>
    <property type="evidence" value="ECO:0007669"/>
    <property type="project" value="UniProtKB-UniRule"/>
</dbReference>
<evidence type="ECO:0000256" key="1">
    <source>
        <dbReference type="ARBA" id="ARBA00022515"/>
    </source>
</evidence>